<feature type="compositionally biased region" description="Basic and acidic residues" evidence="1">
    <location>
        <begin position="160"/>
        <end position="184"/>
    </location>
</feature>
<accession>R4MF92</accession>
<dbReference type="BioCyc" id="MTUB1310114:G13A2-1155-MONOMER"/>
<dbReference type="PATRIC" id="fig|1310114.3.peg.1632"/>
<organism evidence="4 5">
    <name type="scientific">Mycobacterium tuberculosis CAS/NITR204</name>
    <dbReference type="NCBI Taxonomy" id="1310114"/>
    <lineage>
        <taxon>Bacteria</taxon>
        <taxon>Bacillati</taxon>
        <taxon>Actinomycetota</taxon>
        <taxon>Actinomycetes</taxon>
        <taxon>Mycobacteriales</taxon>
        <taxon>Mycobacteriaceae</taxon>
        <taxon>Mycobacterium</taxon>
        <taxon>Mycobacterium tuberculosis complex</taxon>
    </lineage>
</organism>
<protein>
    <recommendedName>
        <fullName evidence="3">DUF6542 domain-containing protein</fullName>
    </recommendedName>
</protein>
<feature type="compositionally biased region" description="Low complexity" evidence="1">
    <location>
        <begin position="197"/>
        <end position="207"/>
    </location>
</feature>
<dbReference type="KEGG" id="mtuc:J113_07815"/>
<name>R4MF92_MYCTX</name>
<proteinExistence type="predicted"/>
<dbReference type="Proteomes" id="UP000013548">
    <property type="component" value="Chromosome"/>
</dbReference>
<reference evidence="4 5" key="1">
    <citation type="journal article" date="2013" name="Genome Announc.">
        <title>Whole-Genome Sequences of Four Clinical Isolates of Mycobacterium tuberculosis from Tamil Nadu, South India.</title>
        <authorList>
            <person name="Narayanan S."/>
            <person name="Deshpande U."/>
        </authorList>
    </citation>
    <scope>NUCLEOTIDE SEQUENCE [LARGE SCALE GENOMIC DNA]</scope>
    <source>
        <strain evidence="4 5">CAS/NITR204</strain>
    </source>
</reference>
<evidence type="ECO:0000313" key="5">
    <source>
        <dbReference type="Proteomes" id="UP000013548"/>
    </source>
</evidence>
<feature type="domain" description="DUF6542" evidence="3">
    <location>
        <begin position="1"/>
        <end position="118"/>
    </location>
</feature>
<dbReference type="Pfam" id="PF20177">
    <property type="entry name" value="DUF6542"/>
    <property type="match status" value="1"/>
</dbReference>
<dbReference type="InterPro" id="IPR046672">
    <property type="entry name" value="DUF6542"/>
</dbReference>
<keyword evidence="2" id="KW-0472">Membrane</keyword>
<feature type="region of interest" description="Disordered" evidence="1">
    <location>
        <begin position="134"/>
        <end position="312"/>
    </location>
</feature>
<keyword evidence="2" id="KW-1133">Transmembrane helix</keyword>
<dbReference type="EMBL" id="CP005386">
    <property type="protein sequence ID" value="AGL26596.1"/>
    <property type="molecule type" value="Genomic_DNA"/>
</dbReference>
<feature type="transmembrane region" description="Helical" evidence="2">
    <location>
        <begin position="60"/>
        <end position="78"/>
    </location>
</feature>
<feature type="compositionally biased region" description="Low complexity" evidence="1">
    <location>
        <begin position="262"/>
        <end position="281"/>
    </location>
</feature>
<evidence type="ECO:0000256" key="1">
    <source>
        <dbReference type="SAM" id="MobiDB-lite"/>
    </source>
</evidence>
<gene>
    <name evidence="4" type="ORF">J113_07815</name>
</gene>
<evidence type="ECO:0000256" key="2">
    <source>
        <dbReference type="SAM" id="Phobius"/>
    </source>
</evidence>
<evidence type="ECO:0000259" key="3">
    <source>
        <dbReference type="Pfam" id="PF20177"/>
    </source>
</evidence>
<feature type="transmembrane region" description="Helical" evidence="2">
    <location>
        <begin position="29"/>
        <end position="48"/>
    </location>
</feature>
<feature type="transmembrane region" description="Helical" evidence="2">
    <location>
        <begin position="98"/>
        <end position="118"/>
    </location>
</feature>
<sequence>MPWWAAILIAVTATAIGYAIDAGSGHKALTLVFTGCYIAGCVGAVLAVRQSDLFTALVQPPLILFCAVPGAYWLFHGGTIGKFKDLLINCGYSLIERFPLMLGTAAGVLLIGLVRWYLGTALFDSIARKLSSLMTGDSDDDGGRRSAQRPARTRSRHARPPSEDNREPIAERRSRRRQAADIRTRAAMPTNGRHRAAAASILTAATSRPNPPGLPSPSTGTNVGVLDTSPMRATSPPTSPNADAPVPASQPTRHTIRSRRSATAGQLLATRGGTTTARSSGSIGGVVRGHRADHRLNPGNTTSNRERMCSAR</sequence>
<dbReference type="HOGENOM" id="CLU_055797_0_0_11"/>
<keyword evidence="2" id="KW-0812">Transmembrane</keyword>
<dbReference type="AlphaFoldDB" id="R4MF92"/>
<evidence type="ECO:0000313" key="4">
    <source>
        <dbReference type="EMBL" id="AGL26596.1"/>
    </source>
</evidence>